<proteinExistence type="inferred from homology"/>
<feature type="active site" description="Proton acceptor" evidence="13">
    <location>
        <position position="60"/>
    </location>
</feature>
<dbReference type="OrthoDB" id="9791132at2"/>
<evidence type="ECO:0000256" key="5">
    <source>
        <dbReference type="ARBA" id="ARBA00022645"/>
    </source>
</evidence>
<evidence type="ECO:0000256" key="2">
    <source>
        <dbReference type="ARBA" id="ARBA00004752"/>
    </source>
</evidence>
<dbReference type="GO" id="GO:0008360">
    <property type="term" value="P:regulation of cell shape"/>
    <property type="evidence" value="ECO:0007669"/>
    <property type="project" value="UniProtKB-KW"/>
</dbReference>
<sequence>MILKRITIFVLLIIFIFMNISFVNATDIEAKAYVLMDVSTGRVLYAHNSSQKLPMASTTKIMTVLLAIESGRLDEVVKISRNASIQEGSSVYLRVGEKIKLEDLLYAIMLRSGNDASVAVAEHLCGSVDKFAELMNEKARAIGAYNTNFTNPHGLPDDNHYTTAYDLGLITCYALRNKKFAEIVSTKKKTIPGPVGENWNRVLINKNKMLWQFTGGDGVKTGFTKKAGRCLVASATRNDWQLVSVVLNCGDMWNASSELLEYGFNNYKKVQIVNKDEPYKEISIIKGKKEKTEIYPKDNLYAPLKIDKEKVENVIIKDRFTDKVKAPITENSKAGELEIYIGDFFIGKTDLIYKENIESTSILHHIKKILKWF</sequence>
<dbReference type="Gene3D" id="2.60.410.10">
    <property type="entry name" value="D-Ala-D-Ala carboxypeptidase, C-terminal domain"/>
    <property type="match status" value="1"/>
</dbReference>
<dbReference type="UniPathway" id="UPA00219"/>
<dbReference type="InterPro" id="IPR012338">
    <property type="entry name" value="Beta-lactam/transpept-like"/>
</dbReference>
<dbReference type="AlphaFoldDB" id="A0A1M6F7B4"/>
<organism evidence="17 18">
    <name type="scientific">Lutispora thermophila DSM 19022</name>
    <dbReference type="NCBI Taxonomy" id="1122184"/>
    <lineage>
        <taxon>Bacteria</taxon>
        <taxon>Bacillati</taxon>
        <taxon>Bacillota</taxon>
        <taxon>Clostridia</taxon>
        <taxon>Lutisporales</taxon>
        <taxon>Lutisporaceae</taxon>
        <taxon>Lutispora</taxon>
    </lineage>
</organism>
<evidence type="ECO:0000256" key="12">
    <source>
        <dbReference type="ARBA" id="ARBA00034000"/>
    </source>
</evidence>
<keyword evidence="11" id="KW-0961">Cell wall biogenesis/degradation</keyword>
<evidence type="ECO:0000256" key="8">
    <source>
        <dbReference type="ARBA" id="ARBA00022801"/>
    </source>
</evidence>
<dbReference type="InterPro" id="IPR018044">
    <property type="entry name" value="Peptidase_S11"/>
</dbReference>
<dbReference type="Proteomes" id="UP000184442">
    <property type="component" value="Unassembled WGS sequence"/>
</dbReference>
<keyword evidence="18" id="KW-1185">Reference proteome</keyword>
<evidence type="ECO:0000256" key="14">
    <source>
        <dbReference type="PIRSR" id="PIRSR618044-2"/>
    </source>
</evidence>
<keyword evidence="10" id="KW-0573">Peptidoglycan synthesis</keyword>
<dbReference type="SUPFAM" id="SSF69189">
    <property type="entry name" value="Penicillin-binding protein associated domain"/>
    <property type="match status" value="1"/>
</dbReference>
<dbReference type="GO" id="GO:0009002">
    <property type="term" value="F:serine-type D-Ala-D-Ala carboxypeptidase activity"/>
    <property type="evidence" value="ECO:0007669"/>
    <property type="project" value="UniProtKB-EC"/>
</dbReference>
<comment type="similarity">
    <text evidence="3 15">Belongs to the peptidase S11 family.</text>
</comment>
<name>A0A1M6F7B4_9FIRM</name>
<dbReference type="InterPro" id="IPR001967">
    <property type="entry name" value="Peptidase_S11_N"/>
</dbReference>
<feature type="domain" description="Peptidase S11 D-Ala-D-Ala carboxypeptidase A C-terminal" evidence="16">
    <location>
        <begin position="267"/>
        <end position="359"/>
    </location>
</feature>
<evidence type="ECO:0000256" key="13">
    <source>
        <dbReference type="PIRSR" id="PIRSR618044-1"/>
    </source>
</evidence>
<dbReference type="EC" id="3.4.16.4" evidence="4"/>
<protein>
    <recommendedName>
        <fullName evidence="4">serine-type D-Ala-D-Ala carboxypeptidase</fullName>
        <ecNumber evidence="4">3.4.16.4</ecNumber>
    </recommendedName>
</protein>
<dbReference type="PANTHER" id="PTHR21581">
    <property type="entry name" value="D-ALANYL-D-ALANINE CARBOXYPEPTIDASE"/>
    <property type="match status" value="1"/>
</dbReference>
<dbReference type="STRING" id="1122184.SAMN02745176_01855"/>
<dbReference type="InterPro" id="IPR012907">
    <property type="entry name" value="Peptidase_S11_C"/>
</dbReference>
<feature type="active site" evidence="13">
    <location>
        <position position="112"/>
    </location>
</feature>
<dbReference type="GO" id="GO:0009252">
    <property type="term" value="P:peptidoglycan biosynthetic process"/>
    <property type="evidence" value="ECO:0007669"/>
    <property type="project" value="UniProtKB-UniPathway"/>
</dbReference>
<gene>
    <name evidence="17" type="ORF">SAMN02745176_01855</name>
</gene>
<evidence type="ECO:0000313" key="18">
    <source>
        <dbReference type="Proteomes" id="UP000184442"/>
    </source>
</evidence>
<keyword evidence="6" id="KW-0645">Protease</keyword>
<dbReference type="Gene3D" id="3.40.710.10">
    <property type="entry name" value="DD-peptidase/beta-lactamase superfamily"/>
    <property type="match status" value="1"/>
</dbReference>
<dbReference type="GO" id="GO:0071555">
    <property type="term" value="P:cell wall organization"/>
    <property type="evidence" value="ECO:0007669"/>
    <property type="project" value="UniProtKB-KW"/>
</dbReference>
<dbReference type="GO" id="GO:0006508">
    <property type="term" value="P:proteolysis"/>
    <property type="evidence" value="ECO:0007669"/>
    <property type="project" value="UniProtKB-KW"/>
</dbReference>
<evidence type="ECO:0000256" key="9">
    <source>
        <dbReference type="ARBA" id="ARBA00022960"/>
    </source>
</evidence>
<keyword evidence="7" id="KW-0732">Signal</keyword>
<evidence type="ECO:0000256" key="10">
    <source>
        <dbReference type="ARBA" id="ARBA00022984"/>
    </source>
</evidence>
<evidence type="ECO:0000256" key="6">
    <source>
        <dbReference type="ARBA" id="ARBA00022670"/>
    </source>
</evidence>
<feature type="binding site" evidence="14">
    <location>
        <position position="220"/>
    </location>
    <ligand>
        <name>substrate</name>
    </ligand>
</feature>
<evidence type="ECO:0000313" key="17">
    <source>
        <dbReference type="EMBL" id="SHI93561.1"/>
    </source>
</evidence>
<evidence type="ECO:0000256" key="3">
    <source>
        <dbReference type="ARBA" id="ARBA00007164"/>
    </source>
</evidence>
<evidence type="ECO:0000256" key="7">
    <source>
        <dbReference type="ARBA" id="ARBA00022729"/>
    </source>
</evidence>
<dbReference type="PRINTS" id="PR00725">
    <property type="entry name" value="DADACBPTASE1"/>
</dbReference>
<dbReference type="Pfam" id="PF00768">
    <property type="entry name" value="Peptidase_S11"/>
    <property type="match status" value="1"/>
</dbReference>
<dbReference type="SMART" id="SM00936">
    <property type="entry name" value="PBP5_C"/>
    <property type="match status" value="1"/>
</dbReference>
<keyword evidence="8" id="KW-0378">Hydrolase</keyword>
<comment type="function">
    <text evidence="1">Removes C-terminal D-alanyl residues from sugar-peptide cell wall precursors.</text>
</comment>
<keyword evidence="9" id="KW-0133">Cell shape</keyword>
<keyword evidence="5 17" id="KW-0121">Carboxypeptidase</keyword>
<dbReference type="InterPro" id="IPR037167">
    <property type="entry name" value="Peptidase_S11_C_sf"/>
</dbReference>
<dbReference type="InterPro" id="IPR015956">
    <property type="entry name" value="Peniciliin-bd_prot_C_sf"/>
</dbReference>
<evidence type="ECO:0000256" key="4">
    <source>
        <dbReference type="ARBA" id="ARBA00012448"/>
    </source>
</evidence>
<evidence type="ECO:0000259" key="16">
    <source>
        <dbReference type="SMART" id="SM00936"/>
    </source>
</evidence>
<dbReference type="SUPFAM" id="SSF56601">
    <property type="entry name" value="beta-lactamase/transpeptidase-like"/>
    <property type="match status" value="1"/>
</dbReference>
<evidence type="ECO:0000256" key="15">
    <source>
        <dbReference type="RuleBase" id="RU004016"/>
    </source>
</evidence>
<dbReference type="PANTHER" id="PTHR21581:SF33">
    <property type="entry name" value="D-ALANYL-D-ALANINE CARBOXYPEPTIDASE DACB"/>
    <property type="match status" value="1"/>
</dbReference>
<feature type="active site" description="Acyl-ester intermediate" evidence="13">
    <location>
        <position position="57"/>
    </location>
</feature>
<reference evidence="17 18" key="1">
    <citation type="submission" date="2016-11" db="EMBL/GenBank/DDBJ databases">
        <authorList>
            <person name="Jaros S."/>
            <person name="Januszkiewicz K."/>
            <person name="Wedrychowicz H."/>
        </authorList>
    </citation>
    <scope>NUCLEOTIDE SEQUENCE [LARGE SCALE GENOMIC DNA]</scope>
    <source>
        <strain evidence="17 18">DSM 19022</strain>
    </source>
</reference>
<dbReference type="EMBL" id="FQZS01000011">
    <property type="protein sequence ID" value="SHI93561.1"/>
    <property type="molecule type" value="Genomic_DNA"/>
</dbReference>
<accession>A0A1M6F7B4</accession>
<dbReference type="RefSeq" id="WP_073025926.1">
    <property type="nucleotide sequence ID" value="NZ_FQZS01000011.1"/>
</dbReference>
<comment type="catalytic activity">
    <reaction evidence="12">
        <text>Preferential cleavage: (Ac)2-L-Lys-D-Ala-|-D-Ala. Also transpeptidation of peptidyl-alanyl moieties that are N-acyl substituents of D-alanine.</text>
        <dbReference type="EC" id="3.4.16.4"/>
    </reaction>
</comment>
<dbReference type="Pfam" id="PF07943">
    <property type="entry name" value="PBP5_C"/>
    <property type="match status" value="1"/>
</dbReference>
<comment type="pathway">
    <text evidence="2">Cell wall biogenesis; peptidoglycan biosynthesis.</text>
</comment>
<evidence type="ECO:0000256" key="1">
    <source>
        <dbReference type="ARBA" id="ARBA00003217"/>
    </source>
</evidence>
<evidence type="ECO:0000256" key="11">
    <source>
        <dbReference type="ARBA" id="ARBA00023316"/>
    </source>
</evidence>